<proteinExistence type="predicted"/>
<dbReference type="Proteomes" id="UP001151699">
    <property type="component" value="Chromosome A"/>
</dbReference>
<dbReference type="AlphaFoldDB" id="A0A9Q0NGJ6"/>
<organism evidence="2 3">
    <name type="scientific">Pseudolycoriella hygida</name>
    <dbReference type="NCBI Taxonomy" id="35572"/>
    <lineage>
        <taxon>Eukaryota</taxon>
        <taxon>Metazoa</taxon>
        <taxon>Ecdysozoa</taxon>
        <taxon>Arthropoda</taxon>
        <taxon>Hexapoda</taxon>
        <taxon>Insecta</taxon>
        <taxon>Pterygota</taxon>
        <taxon>Neoptera</taxon>
        <taxon>Endopterygota</taxon>
        <taxon>Diptera</taxon>
        <taxon>Nematocera</taxon>
        <taxon>Sciaroidea</taxon>
        <taxon>Sciaridae</taxon>
        <taxon>Pseudolycoriella</taxon>
    </lineage>
</organism>
<comment type="caution">
    <text evidence="2">The sequence shown here is derived from an EMBL/GenBank/DDBJ whole genome shotgun (WGS) entry which is preliminary data.</text>
</comment>
<feature type="domain" description="Putative ionotropic receptor ligand binding" evidence="1">
    <location>
        <begin position="125"/>
        <end position="237"/>
    </location>
</feature>
<dbReference type="Pfam" id="PF24061">
    <property type="entry name" value="LBD_receptor"/>
    <property type="match status" value="1"/>
</dbReference>
<accession>A0A9Q0NGJ6</accession>
<name>A0A9Q0NGJ6_9DIPT</name>
<dbReference type="OrthoDB" id="8050636at2759"/>
<gene>
    <name evidence="2" type="ORF">Bhyg_04947</name>
</gene>
<protein>
    <recommendedName>
        <fullName evidence="1">Putative ionotropic receptor ligand binding domain-containing protein</fullName>
    </recommendedName>
</protein>
<sequence length="305" mass="34891">MSCSTFKEFPESNDNHLVVVINKNGNVSVDQSDLHDFLVNDSGKANTTVSVVRLASPTPSIEAELNEQEELEKEMAKALNLSGEESDGDAKKEEMPKIPNVNVIVEKYYNADEAKILASEILSMFISTVDFFSKIFRKMQNDELFDYTGYYTVVLTEVYRDQYNIISKILNDCWSIYVTNVIIVTSLGSEFNSRSAIYTYFPYTVYHCEMVAPVILNYFMDNTFLYDIDHFPDKIRNMYNCPLTIVTQNVTPFMILYKNENGGNYRTDGIDGKTLRALSQKLNFKPIVKIPRHINGSNVFMEMVC</sequence>
<evidence type="ECO:0000313" key="2">
    <source>
        <dbReference type="EMBL" id="KAJ6649708.1"/>
    </source>
</evidence>
<dbReference type="EMBL" id="WJQU01000001">
    <property type="protein sequence ID" value="KAJ6649708.1"/>
    <property type="molecule type" value="Genomic_DNA"/>
</dbReference>
<evidence type="ECO:0000313" key="3">
    <source>
        <dbReference type="Proteomes" id="UP001151699"/>
    </source>
</evidence>
<evidence type="ECO:0000259" key="1">
    <source>
        <dbReference type="Pfam" id="PF24061"/>
    </source>
</evidence>
<reference evidence="2" key="1">
    <citation type="submission" date="2022-07" db="EMBL/GenBank/DDBJ databases">
        <authorList>
            <person name="Trinca V."/>
            <person name="Uliana J.V.C."/>
            <person name="Torres T.T."/>
            <person name="Ward R.J."/>
            <person name="Monesi N."/>
        </authorList>
    </citation>
    <scope>NUCLEOTIDE SEQUENCE</scope>
    <source>
        <strain evidence="2">HSMRA1968</strain>
        <tissue evidence="2">Whole embryos</tissue>
    </source>
</reference>
<dbReference type="InterPro" id="IPR056198">
    <property type="entry name" value="LBD_receptor"/>
</dbReference>
<dbReference type="Gene3D" id="3.40.190.10">
    <property type="entry name" value="Periplasmic binding protein-like II"/>
    <property type="match status" value="1"/>
</dbReference>
<keyword evidence="3" id="KW-1185">Reference proteome</keyword>